<dbReference type="EMBL" id="KK591481">
    <property type="protein sequence ID" value="KFW00406.1"/>
    <property type="molecule type" value="Genomic_DNA"/>
</dbReference>
<evidence type="ECO:0000313" key="11">
    <source>
        <dbReference type="EMBL" id="KFW00406.1"/>
    </source>
</evidence>
<keyword evidence="5" id="KW-0007">Acetylation</keyword>
<feature type="non-terminal residue" evidence="11">
    <location>
        <position position="1"/>
    </location>
</feature>
<keyword evidence="12" id="KW-1185">Reference proteome</keyword>
<feature type="coiled-coil region" evidence="8">
    <location>
        <begin position="208"/>
        <end position="235"/>
    </location>
</feature>
<evidence type="ECO:0000313" key="12">
    <source>
        <dbReference type="Proteomes" id="UP000053806"/>
    </source>
</evidence>
<reference evidence="11 12" key="1">
    <citation type="submission" date="2014-04" db="EMBL/GenBank/DDBJ databases">
        <title>Genome evolution of avian class.</title>
        <authorList>
            <person name="Zhang G."/>
            <person name="Li C."/>
        </authorList>
    </citation>
    <scope>NUCLEOTIDE SEQUENCE [LARGE SCALE GENOMIC DNA]</scope>
    <source>
        <strain evidence="11">BGI_N327</strain>
    </source>
</reference>
<proteinExistence type="predicted"/>
<evidence type="ECO:0000256" key="1">
    <source>
        <dbReference type="ARBA" id="ARBA00022553"/>
    </source>
</evidence>
<dbReference type="Gene3D" id="3.30.40.10">
    <property type="entry name" value="Zinc/RING finger domain, C3HC4 (zinc finger)"/>
    <property type="match status" value="2"/>
</dbReference>
<feature type="domain" description="TRAFD1/XAF1 zinc finger" evidence="10">
    <location>
        <begin position="93"/>
        <end position="135"/>
    </location>
</feature>
<dbReference type="InterPro" id="IPR051986">
    <property type="entry name" value="Innate_Immune_Apopt_Reg"/>
</dbReference>
<evidence type="ECO:0000256" key="3">
    <source>
        <dbReference type="ARBA" id="ARBA00022771"/>
    </source>
</evidence>
<dbReference type="AlphaFoldDB" id="A0A093KSC0"/>
<dbReference type="InterPro" id="IPR013083">
    <property type="entry name" value="Znf_RING/FYVE/PHD"/>
</dbReference>
<dbReference type="Proteomes" id="UP000053806">
    <property type="component" value="Unassembled WGS sequence"/>
</dbReference>
<dbReference type="InterPro" id="IPR049439">
    <property type="entry name" value="TRAFD1-XIAF1_Znf"/>
</dbReference>
<feature type="region of interest" description="Disordered" evidence="9">
    <location>
        <begin position="407"/>
        <end position="451"/>
    </location>
</feature>
<keyword evidence="8" id="KW-0175">Coiled coil</keyword>
<evidence type="ECO:0000256" key="4">
    <source>
        <dbReference type="ARBA" id="ARBA00022833"/>
    </source>
</evidence>
<dbReference type="Pfam" id="PF21366">
    <property type="entry name" value="TRAFD1-XIAF1_ZnF"/>
    <property type="match status" value="1"/>
</dbReference>
<evidence type="ECO:0000256" key="6">
    <source>
        <dbReference type="ARBA" id="ARBA00037636"/>
    </source>
</evidence>
<sequence length="576" mass="63873">IAAVTEAETRLCGNCKKDIPLANFIMHEIHCSRNIEVCRYCSELIPKSEIKNHIESEHVQVTCKCRMKIEKCLLKDHEASACPLRPAVCQYCDIQLTFNKLQDHEIYCGARTERCGGCSRNIMVKDLKEHPRVCGQEVKQGRGSRTVPRFEDEDAGLHALRDIRSRLRSGNYAGPLWRMPRGLEKQLYSSCVGDKTLKDISRRNVSAAQRNQNELEQLERNENTHSSLYEEWNADLDYVLALSLQNENNPHNNTAAEIPSDFWENYDTKESVPSACLNETDKSNIFSCDSLVSFSTSNHIKNDEIIMLPCEFCEELYPAEDLILHQTGCNPASAFASFSKRRSSSPNLREYDGLCAVGSKSCRSLSSSQPQAVQAEGNIMIPCEFCGIQLEEETVFHHQHHCDLRPASPAASFPSQQLLSPQANRERRESPELAQRRIRHQGDVSPWCGEGFGQQRLSYPARAAKSLSNTANAGNAPLSSSVRASAAPDSRGKPRKAAGSEGRPKNRGASESASGTTPHARPTQNFDSEAFASSFSRTSPTQPSTSDGGGRSPGTSEGPVGFRRRNRKVRQPAQSG</sequence>
<keyword evidence="2" id="KW-0479">Metal-binding</keyword>
<name>A0A093KSC0_FULGA</name>
<dbReference type="GO" id="GO:0005739">
    <property type="term" value="C:mitochondrion"/>
    <property type="evidence" value="ECO:0007669"/>
    <property type="project" value="TreeGrafter"/>
</dbReference>
<dbReference type="GO" id="GO:0045824">
    <property type="term" value="P:negative regulation of innate immune response"/>
    <property type="evidence" value="ECO:0007669"/>
    <property type="project" value="TreeGrafter"/>
</dbReference>
<gene>
    <name evidence="11" type="ORF">N327_12987</name>
</gene>
<dbReference type="GO" id="GO:0008270">
    <property type="term" value="F:zinc ion binding"/>
    <property type="evidence" value="ECO:0007669"/>
    <property type="project" value="UniProtKB-KW"/>
</dbReference>
<protein>
    <recommendedName>
        <fullName evidence="7">TRAF-type zinc finger domain-containing protein 1</fullName>
    </recommendedName>
</protein>
<keyword evidence="1" id="KW-0597">Phosphoprotein</keyword>
<feature type="compositionally biased region" description="Polar residues" evidence="9">
    <location>
        <begin position="413"/>
        <end position="423"/>
    </location>
</feature>
<evidence type="ECO:0000256" key="7">
    <source>
        <dbReference type="ARBA" id="ARBA00040410"/>
    </source>
</evidence>
<organism evidence="11 12">
    <name type="scientific">Fulmarus glacialis</name>
    <name type="common">Northern fulmar</name>
    <dbReference type="NCBI Taxonomy" id="30455"/>
    <lineage>
        <taxon>Eukaryota</taxon>
        <taxon>Metazoa</taxon>
        <taxon>Chordata</taxon>
        <taxon>Craniata</taxon>
        <taxon>Vertebrata</taxon>
        <taxon>Euteleostomi</taxon>
        <taxon>Archelosauria</taxon>
        <taxon>Archosauria</taxon>
        <taxon>Dinosauria</taxon>
        <taxon>Saurischia</taxon>
        <taxon>Theropoda</taxon>
        <taxon>Coelurosauria</taxon>
        <taxon>Aves</taxon>
        <taxon>Neognathae</taxon>
        <taxon>Neoaves</taxon>
        <taxon>Aequornithes</taxon>
        <taxon>Procellariiformes</taxon>
        <taxon>Procellariidae</taxon>
        <taxon>Fulmarus</taxon>
    </lineage>
</organism>
<keyword evidence="4" id="KW-0862">Zinc</keyword>
<comment type="function">
    <text evidence="6">Negative feedback regulator that controls excessive innate immune responses. Regulates both Toll-like receptor 4 (TLR4) and DDX58/RIG1-like helicases (RLH) pathways. May inhibit the LTR pathway by direct interaction with TRAF6 and attenuation of NF-kappa-B activation. May negatively regulate the RLH pathway downstream from MAVS and upstream of NF-kappa-B and IRF3.</text>
</comment>
<feature type="non-terminal residue" evidence="11">
    <location>
        <position position="576"/>
    </location>
</feature>
<feature type="region of interest" description="Disordered" evidence="9">
    <location>
        <begin position="470"/>
        <end position="576"/>
    </location>
</feature>
<evidence type="ECO:0000256" key="8">
    <source>
        <dbReference type="SAM" id="Coils"/>
    </source>
</evidence>
<feature type="compositionally biased region" description="Polar residues" evidence="9">
    <location>
        <begin position="509"/>
        <end position="546"/>
    </location>
</feature>
<evidence type="ECO:0000256" key="5">
    <source>
        <dbReference type="ARBA" id="ARBA00022990"/>
    </source>
</evidence>
<evidence type="ECO:0000259" key="10">
    <source>
        <dbReference type="Pfam" id="PF21366"/>
    </source>
</evidence>
<evidence type="ECO:0000256" key="2">
    <source>
        <dbReference type="ARBA" id="ARBA00022723"/>
    </source>
</evidence>
<accession>A0A093KSC0</accession>
<dbReference type="PANTHER" id="PTHR16295">
    <property type="entry name" value="TRAF-TYPE ZINC FINGER PROTEIN-RELATED"/>
    <property type="match status" value="1"/>
</dbReference>
<feature type="compositionally biased region" description="Polar residues" evidence="9">
    <location>
        <begin position="470"/>
        <end position="483"/>
    </location>
</feature>
<evidence type="ECO:0000256" key="9">
    <source>
        <dbReference type="SAM" id="MobiDB-lite"/>
    </source>
</evidence>
<dbReference type="PANTHER" id="PTHR16295:SF19">
    <property type="entry name" value="TRAF-TYPE ZINC FINGER DOMAIN-CONTAINING PROTEIN 1"/>
    <property type="match status" value="1"/>
</dbReference>
<keyword evidence="3" id="KW-0863">Zinc-finger</keyword>
<feature type="compositionally biased region" description="Basic and acidic residues" evidence="9">
    <location>
        <begin position="424"/>
        <end position="435"/>
    </location>
</feature>